<comment type="caution">
    <text evidence="2">The sequence shown here is derived from an EMBL/GenBank/DDBJ whole genome shotgun (WGS) entry which is preliminary data.</text>
</comment>
<feature type="region of interest" description="Disordered" evidence="1">
    <location>
        <begin position="44"/>
        <end position="64"/>
    </location>
</feature>
<reference evidence="2 3" key="1">
    <citation type="submission" date="2021-04" db="EMBL/GenBank/DDBJ databases">
        <title>Ruania sp. nov., isolated from sandy soil of mangrove forest.</title>
        <authorList>
            <person name="Ge X."/>
            <person name="Huang R."/>
            <person name="Liu W."/>
        </authorList>
    </citation>
    <scope>NUCLEOTIDE SEQUENCE [LARGE SCALE GENOMIC DNA]</scope>
    <source>
        <strain evidence="2 3">N2-46</strain>
    </source>
</reference>
<organism evidence="2 3">
    <name type="scientific">Occultella gossypii</name>
    <dbReference type="NCBI Taxonomy" id="2800820"/>
    <lineage>
        <taxon>Bacteria</taxon>
        <taxon>Bacillati</taxon>
        <taxon>Actinomycetota</taxon>
        <taxon>Actinomycetes</taxon>
        <taxon>Micrococcales</taxon>
        <taxon>Ruaniaceae</taxon>
        <taxon>Occultella</taxon>
    </lineage>
</organism>
<accession>A0ABS7S6L3</accession>
<sequence length="195" mass="20118">MTAFQDPTVASPSVPVLRLDTHELAALLGNTPTPAARISRAVYGLDPETGSDGSPDLDQGRESLVGRGLLGPSGAIGDAKRVSHVLTHSRAWIRVIGASGDAAHVVMGVGRAVLSSPIPNGHEFAPIVASVAVAEAVADLVGAVVQRSGRPAKVHVVRLGAGRTDDVIDVPVDFLERDVVVDVVRSLGLPLSDVR</sequence>
<evidence type="ECO:0000313" key="3">
    <source>
        <dbReference type="Proteomes" id="UP000826651"/>
    </source>
</evidence>
<dbReference type="EMBL" id="JAGSHT010000007">
    <property type="protein sequence ID" value="MBZ2195937.1"/>
    <property type="molecule type" value="Genomic_DNA"/>
</dbReference>
<proteinExistence type="predicted"/>
<protein>
    <submittedName>
        <fullName evidence="2">Uncharacterized protein</fullName>
    </submittedName>
</protein>
<evidence type="ECO:0000313" key="2">
    <source>
        <dbReference type="EMBL" id="MBZ2195937.1"/>
    </source>
</evidence>
<gene>
    <name evidence="2" type="ORF">KCQ71_07220</name>
</gene>
<dbReference type="RefSeq" id="WP_223404343.1">
    <property type="nucleotide sequence ID" value="NZ_JAGSHT010000007.1"/>
</dbReference>
<dbReference type="Proteomes" id="UP000826651">
    <property type="component" value="Unassembled WGS sequence"/>
</dbReference>
<evidence type="ECO:0000256" key="1">
    <source>
        <dbReference type="SAM" id="MobiDB-lite"/>
    </source>
</evidence>
<name>A0ABS7S6L3_9MICO</name>
<keyword evidence="3" id="KW-1185">Reference proteome</keyword>